<evidence type="ECO:0000256" key="2">
    <source>
        <dbReference type="SAM" id="MobiDB-lite"/>
    </source>
</evidence>
<protein>
    <recommendedName>
        <fullName evidence="5">BZIP domain-containing protein</fullName>
    </recommendedName>
</protein>
<evidence type="ECO:0000313" key="3">
    <source>
        <dbReference type="EMBL" id="KAH7146292.1"/>
    </source>
</evidence>
<dbReference type="CDD" id="cd14688">
    <property type="entry name" value="bZIP_YAP"/>
    <property type="match status" value="1"/>
</dbReference>
<reference evidence="3" key="1">
    <citation type="journal article" date="2021" name="Nat. Commun.">
        <title>Genetic determinants of endophytism in the Arabidopsis root mycobiome.</title>
        <authorList>
            <person name="Mesny F."/>
            <person name="Miyauchi S."/>
            <person name="Thiergart T."/>
            <person name="Pickel B."/>
            <person name="Atanasova L."/>
            <person name="Karlsson M."/>
            <person name="Huettel B."/>
            <person name="Barry K.W."/>
            <person name="Haridas S."/>
            <person name="Chen C."/>
            <person name="Bauer D."/>
            <person name="Andreopoulos W."/>
            <person name="Pangilinan J."/>
            <person name="LaButti K."/>
            <person name="Riley R."/>
            <person name="Lipzen A."/>
            <person name="Clum A."/>
            <person name="Drula E."/>
            <person name="Henrissat B."/>
            <person name="Kohler A."/>
            <person name="Grigoriev I.V."/>
            <person name="Martin F.M."/>
            <person name="Hacquard S."/>
        </authorList>
    </citation>
    <scope>NUCLEOTIDE SEQUENCE</scope>
    <source>
        <strain evidence="3">MPI-CAGE-AT-0147</strain>
    </source>
</reference>
<organism evidence="3 4">
    <name type="scientific">Dactylonectria macrodidyma</name>
    <dbReference type="NCBI Taxonomy" id="307937"/>
    <lineage>
        <taxon>Eukaryota</taxon>
        <taxon>Fungi</taxon>
        <taxon>Dikarya</taxon>
        <taxon>Ascomycota</taxon>
        <taxon>Pezizomycotina</taxon>
        <taxon>Sordariomycetes</taxon>
        <taxon>Hypocreomycetidae</taxon>
        <taxon>Hypocreales</taxon>
        <taxon>Nectriaceae</taxon>
        <taxon>Dactylonectria</taxon>
    </lineage>
</organism>
<dbReference type="OrthoDB" id="4161589at2759"/>
<keyword evidence="1" id="KW-0175">Coiled coil</keyword>
<dbReference type="EMBL" id="JAGMUV010000008">
    <property type="protein sequence ID" value="KAH7146292.1"/>
    <property type="molecule type" value="Genomic_DNA"/>
</dbReference>
<proteinExistence type="predicted"/>
<feature type="region of interest" description="Disordered" evidence="2">
    <location>
        <begin position="1"/>
        <end position="32"/>
    </location>
</feature>
<accession>A0A9P9EW02</accession>
<keyword evidence="4" id="KW-1185">Reference proteome</keyword>
<dbReference type="Pfam" id="PF11905">
    <property type="entry name" value="DUF3425"/>
    <property type="match status" value="1"/>
</dbReference>
<evidence type="ECO:0008006" key="5">
    <source>
        <dbReference type="Google" id="ProtNLM"/>
    </source>
</evidence>
<feature type="coiled-coil region" evidence="1">
    <location>
        <begin position="43"/>
        <end position="77"/>
    </location>
</feature>
<name>A0A9P9EW02_9HYPO</name>
<dbReference type="PANTHER" id="PTHR37012">
    <property type="entry name" value="B-ZIP TRANSCRIPTION FACTOR (EUROFUNG)-RELATED"/>
    <property type="match status" value="1"/>
</dbReference>
<comment type="caution">
    <text evidence="3">The sequence shown here is derived from an EMBL/GenBank/DDBJ whole genome shotgun (WGS) entry which is preliminary data.</text>
</comment>
<evidence type="ECO:0000313" key="4">
    <source>
        <dbReference type="Proteomes" id="UP000738349"/>
    </source>
</evidence>
<dbReference type="Proteomes" id="UP000738349">
    <property type="component" value="Unassembled WGS sequence"/>
</dbReference>
<dbReference type="InterPro" id="IPR021833">
    <property type="entry name" value="DUF3425"/>
</dbReference>
<evidence type="ECO:0000256" key="1">
    <source>
        <dbReference type="SAM" id="Coils"/>
    </source>
</evidence>
<dbReference type="AlphaFoldDB" id="A0A9P9EW02"/>
<feature type="compositionally biased region" description="Low complexity" evidence="2">
    <location>
        <begin position="13"/>
        <end position="22"/>
    </location>
</feature>
<sequence>MTPAMDDNEKRAAVNANRRVANMTASQIESKRSIDRANQRYCRAKRKTQLDTLQGQVETLTRELDEARRELRESRERERVMLCLGAGGVGLSSAGLDVVGTFGDYVLSGDENALSNEVELHLSHSTSQPSSSFTAAFDPNITYDAFFPPPSTDFTSVDTLLDPTWQLPSPSLSRPLPWAGHFTLDKFDSPFTNLATAEWQSIPLLTSATTQLDQVILSTTETLRRNGSRGFRAPHSKESFPSISSLLNPASGAESGGGGAGGTCSISAAAAAQVGRSPVASALARVGFMYYLSHVLRWYVCRTKESYDLLPPCIRPTLLQRSIVHPAWIDVIVWPEIRDAIIQHMDWSLFYEFRAAVSGSLCVGWPRRDLRYVFEHAADGKGFKLSDVFEQHLRNPDNWSVAADAAEAFPFLKPVCRGINR</sequence>
<gene>
    <name evidence="3" type="ORF">EDB81DRAFT_486998</name>
</gene>
<dbReference type="PANTHER" id="PTHR37012:SF2">
    <property type="entry name" value="BZIP DOMAIN-CONTAINING PROTEIN-RELATED"/>
    <property type="match status" value="1"/>
</dbReference>